<dbReference type="InterPro" id="IPR000668">
    <property type="entry name" value="Peptidase_C1A_C"/>
</dbReference>
<name>A0A9E2S9V4_9BACT</name>
<evidence type="ECO:0000313" key="3">
    <source>
        <dbReference type="Proteomes" id="UP000812270"/>
    </source>
</evidence>
<dbReference type="SMART" id="SM00645">
    <property type="entry name" value="Pept_C1"/>
    <property type="match status" value="1"/>
</dbReference>
<dbReference type="Proteomes" id="UP000812270">
    <property type="component" value="Unassembled WGS sequence"/>
</dbReference>
<sequence>MATKKSAAKPAYGFGWLPDLPDQRDVLYSAPLTIIRKLPAKVDLRSKCPPVYDQGQLGSCTANALGGAFEFGQMKQKKKYFMPSRLFIYYNERVLINSINSDSGAFIRDGIKTLNKQGVCPEKEWTYDDDNSPGAKFSKKPPAKCYTDALKNQITSYQRLVNTNLFQLQSCLSEGYPFVFGFTVYQSFMNIGKDGMMPMPKPTESVLGGHAVMAVGYDSAKQVFIIRNSWSKTWAVKGYFYMPFAYITDANRADDFWTIRMVE</sequence>
<dbReference type="InterPro" id="IPR025660">
    <property type="entry name" value="Pept_his_AS"/>
</dbReference>
<gene>
    <name evidence="2" type="ORF">KTO63_05590</name>
</gene>
<protein>
    <submittedName>
        <fullName evidence="2">C1 family peptidase</fullName>
    </submittedName>
</protein>
<dbReference type="PROSITE" id="PS00639">
    <property type="entry name" value="THIOL_PROTEASE_HIS"/>
    <property type="match status" value="1"/>
</dbReference>
<evidence type="ECO:0000259" key="1">
    <source>
        <dbReference type="SMART" id="SM00645"/>
    </source>
</evidence>
<feature type="domain" description="Peptidase C1A papain C-terminal" evidence="1">
    <location>
        <begin position="38"/>
        <end position="248"/>
    </location>
</feature>
<comment type="caution">
    <text evidence="2">The sequence shown here is derived from an EMBL/GenBank/DDBJ whole genome shotgun (WGS) entry which is preliminary data.</text>
</comment>
<organism evidence="2 3">
    <name type="scientific">Pinibacter aurantiacus</name>
    <dbReference type="NCBI Taxonomy" id="2851599"/>
    <lineage>
        <taxon>Bacteria</taxon>
        <taxon>Pseudomonadati</taxon>
        <taxon>Bacteroidota</taxon>
        <taxon>Chitinophagia</taxon>
        <taxon>Chitinophagales</taxon>
        <taxon>Chitinophagaceae</taxon>
        <taxon>Pinibacter</taxon>
    </lineage>
</organism>
<dbReference type="Pfam" id="PF00112">
    <property type="entry name" value="Peptidase_C1"/>
    <property type="match status" value="1"/>
</dbReference>
<accession>A0A9E2S9V4</accession>
<proteinExistence type="predicted"/>
<evidence type="ECO:0000313" key="2">
    <source>
        <dbReference type="EMBL" id="MBV4356615.1"/>
    </source>
</evidence>
<dbReference type="EMBL" id="JAHSPG010000002">
    <property type="protein sequence ID" value="MBV4356615.1"/>
    <property type="molecule type" value="Genomic_DNA"/>
</dbReference>
<dbReference type="PANTHER" id="PTHR12411">
    <property type="entry name" value="CYSTEINE PROTEASE FAMILY C1-RELATED"/>
    <property type="match status" value="1"/>
</dbReference>
<dbReference type="AlphaFoldDB" id="A0A9E2S9V4"/>
<keyword evidence="3" id="KW-1185">Reference proteome</keyword>
<dbReference type="GO" id="GO:0008234">
    <property type="term" value="F:cysteine-type peptidase activity"/>
    <property type="evidence" value="ECO:0007669"/>
    <property type="project" value="InterPro"/>
</dbReference>
<dbReference type="InterPro" id="IPR013128">
    <property type="entry name" value="Peptidase_C1A"/>
</dbReference>
<dbReference type="GO" id="GO:0006508">
    <property type="term" value="P:proteolysis"/>
    <property type="evidence" value="ECO:0007669"/>
    <property type="project" value="InterPro"/>
</dbReference>
<reference evidence="2" key="1">
    <citation type="submission" date="2021-06" db="EMBL/GenBank/DDBJ databases">
        <authorList>
            <person name="Huq M.A."/>
        </authorList>
    </citation>
    <scope>NUCLEOTIDE SEQUENCE</scope>
    <source>
        <strain evidence="2">MAH-26</strain>
    </source>
</reference>
<dbReference type="RefSeq" id="WP_217790241.1">
    <property type="nucleotide sequence ID" value="NZ_JAHSPG010000002.1"/>
</dbReference>
<dbReference type="CDD" id="cd02619">
    <property type="entry name" value="Peptidase_C1"/>
    <property type="match status" value="1"/>
</dbReference>